<evidence type="ECO:0000256" key="1">
    <source>
        <dbReference type="ARBA" id="ARBA00001936"/>
    </source>
</evidence>
<dbReference type="Gene3D" id="1.10.1410.10">
    <property type="match status" value="1"/>
</dbReference>
<dbReference type="GO" id="GO:0005634">
    <property type="term" value="C:nucleus"/>
    <property type="evidence" value="ECO:0007669"/>
    <property type="project" value="UniProtKB-SubCell"/>
</dbReference>
<gene>
    <name evidence="17" type="ORF">BWQ96_06765</name>
</gene>
<comment type="subcellular location">
    <subcellularLocation>
        <location evidence="3">Nucleus</location>
    </subcellularLocation>
</comment>
<dbReference type="EMBL" id="NBIV01000124">
    <property type="protein sequence ID" value="PXF43472.1"/>
    <property type="molecule type" value="Genomic_DNA"/>
</dbReference>
<dbReference type="Pfam" id="PF04926">
    <property type="entry name" value="PAP_RNA-bind"/>
    <property type="match status" value="1"/>
</dbReference>
<comment type="cofactor">
    <cofactor evidence="2">
        <name>Mg(2+)</name>
        <dbReference type="ChEBI" id="CHEBI:18420"/>
    </cofactor>
</comment>
<evidence type="ECO:0000256" key="13">
    <source>
        <dbReference type="SAM" id="MobiDB-lite"/>
    </source>
</evidence>
<evidence type="ECO:0000313" key="18">
    <source>
        <dbReference type="Proteomes" id="UP000247409"/>
    </source>
</evidence>
<evidence type="ECO:0000256" key="4">
    <source>
        <dbReference type="ARBA" id="ARBA00010912"/>
    </source>
</evidence>
<name>A0A2V3IN25_9FLOR</name>
<dbReference type="InterPro" id="IPR048840">
    <property type="entry name" value="PolA_pol_NTPase"/>
</dbReference>
<dbReference type="GO" id="GO:1990817">
    <property type="term" value="F:poly(A) RNA polymerase activity"/>
    <property type="evidence" value="ECO:0007669"/>
    <property type="project" value="UniProtKB-EC"/>
</dbReference>
<dbReference type="GO" id="GO:0046872">
    <property type="term" value="F:metal ion binding"/>
    <property type="evidence" value="ECO:0007669"/>
    <property type="project" value="UniProtKB-KW"/>
</dbReference>
<evidence type="ECO:0000256" key="3">
    <source>
        <dbReference type="ARBA" id="ARBA00004123"/>
    </source>
</evidence>
<keyword evidence="18" id="KW-1185">Reference proteome</keyword>
<evidence type="ECO:0000259" key="16">
    <source>
        <dbReference type="Pfam" id="PF20750"/>
    </source>
</evidence>
<dbReference type="STRING" id="448386.A0A2V3IN25"/>
<keyword evidence="12" id="KW-0539">Nucleus</keyword>
<accession>A0A2V3IN25</accession>
<dbReference type="GO" id="GO:0003723">
    <property type="term" value="F:RNA binding"/>
    <property type="evidence" value="ECO:0007669"/>
    <property type="project" value="InterPro"/>
</dbReference>
<proteinExistence type="inferred from homology"/>
<dbReference type="GO" id="GO:0031123">
    <property type="term" value="P:RNA 3'-end processing"/>
    <property type="evidence" value="ECO:0007669"/>
    <property type="project" value="InterPro"/>
</dbReference>
<dbReference type="PANTHER" id="PTHR10682:SF10">
    <property type="entry name" value="POLYNUCLEOTIDE ADENYLYLTRANSFERASE"/>
    <property type="match status" value="1"/>
</dbReference>
<feature type="domain" description="Poly(A) polymerase nucleotidyltransferase" evidence="16">
    <location>
        <begin position="80"/>
        <end position="269"/>
    </location>
</feature>
<dbReference type="InterPro" id="IPR043519">
    <property type="entry name" value="NT_sf"/>
</dbReference>
<dbReference type="Gene3D" id="3.30.460.10">
    <property type="entry name" value="Beta Polymerase, domain 2"/>
    <property type="match status" value="1"/>
</dbReference>
<evidence type="ECO:0000256" key="2">
    <source>
        <dbReference type="ARBA" id="ARBA00001946"/>
    </source>
</evidence>
<keyword evidence="9" id="KW-0547">Nucleotide-binding</keyword>
<dbReference type="AlphaFoldDB" id="A0A2V3IN25"/>
<dbReference type="Pfam" id="PF20750">
    <property type="entry name" value="PAP_NTPase"/>
    <property type="match status" value="1"/>
</dbReference>
<dbReference type="InterPro" id="IPR007010">
    <property type="entry name" value="PolA_pol_RNA-bd_dom"/>
</dbReference>
<dbReference type="Gene3D" id="3.30.70.590">
    <property type="entry name" value="Poly(A) polymerase predicted RNA binding domain"/>
    <property type="match status" value="1"/>
</dbReference>
<keyword evidence="11" id="KW-0460">Magnesium</keyword>
<keyword evidence="6" id="KW-0507">mRNA processing</keyword>
<feature type="domain" description="Poly(A) polymerase central" evidence="15">
    <location>
        <begin position="277"/>
        <end position="416"/>
    </location>
</feature>
<evidence type="ECO:0000256" key="12">
    <source>
        <dbReference type="ARBA" id="ARBA00023242"/>
    </source>
</evidence>
<evidence type="ECO:0000256" key="5">
    <source>
        <dbReference type="ARBA" id="ARBA00012388"/>
    </source>
</evidence>
<dbReference type="GO" id="GO:0006397">
    <property type="term" value="P:mRNA processing"/>
    <property type="evidence" value="ECO:0007669"/>
    <property type="project" value="UniProtKB-KW"/>
</dbReference>
<dbReference type="SUPFAM" id="SSF55003">
    <property type="entry name" value="PAP/Archaeal CCA-adding enzyme, C-terminal domain"/>
    <property type="match status" value="1"/>
</dbReference>
<protein>
    <recommendedName>
        <fullName evidence="5">polynucleotide adenylyltransferase</fullName>
        <ecNumber evidence="5">2.7.7.19</ecNumber>
    </recommendedName>
</protein>
<evidence type="ECO:0000256" key="9">
    <source>
        <dbReference type="ARBA" id="ARBA00022741"/>
    </source>
</evidence>
<dbReference type="Pfam" id="PF04928">
    <property type="entry name" value="PAP_central"/>
    <property type="match status" value="1"/>
</dbReference>
<dbReference type="InterPro" id="IPR007012">
    <property type="entry name" value="PolA_pol_cen_dom"/>
</dbReference>
<dbReference type="SUPFAM" id="SSF81301">
    <property type="entry name" value="Nucleotidyltransferase"/>
    <property type="match status" value="1"/>
</dbReference>
<dbReference type="EC" id="2.7.7.19" evidence="5"/>
<keyword evidence="10" id="KW-0067">ATP-binding</keyword>
<evidence type="ECO:0000256" key="8">
    <source>
        <dbReference type="ARBA" id="ARBA00022723"/>
    </source>
</evidence>
<dbReference type="GO" id="GO:0005524">
    <property type="term" value="F:ATP binding"/>
    <property type="evidence" value="ECO:0007669"/>
    <property type="project" value="UniProtKB-KW"/>
</dbReference>
<keyword evidence="7" id="KW-0808">Transferase</keyword>
<dbReference type="OrthoDB" id="412748at2759"/>
<evidence type="ECO:0000256" key="11">
    <source>
        <dbReference type="ARBA" id="ARBA00022842"/>
    </source>
</evidence>
<evidence type="ECO:0000313" key="17">
    <source>
        <dbReference type="EMBL" id="PXF43472.1"/>
    </source>
</evidence>
<evidence type="ECO:0000259" key="14">
    <source>
        <dbReference type="Pfam" id="PF04926"/>
    </source>
</evidence>
<dbReference type="Proteomes" id="UP000247409">
    <property type="component" value="Unassembled WGS sequence"/>
</dbReference>
<comment type="cofactor">
    <cofactor evidence="1">
        <name>Mn(2+)</name>
        <dbReference type="ChEBI" id="CHEBI:29035"/>
    </cofactor>
</comment>
<dbReference type="InterPro" id="IPR011068">
    <property type="entry name" value="NuclTrfase_I-like_C"/>
</dbReference>
<comment type="similarity">
    <text evidence="4">Belongs to the poly(A) polymerase family.</text>
</comment>
<keyword evidence="8" id="KW-0479">Metal-binding</keyword>
<reference evidence="17 18" key="1">
    <citation type="journal article" date="2018" name="Mol. Biol. Evol.">
        <title>Analysis of the draft genome of the red seaweed Gracilariopsis chorda provides insights into genome size evolution in Rhodophyta.</title>
        <authorList>
            <person name="Lee J."/>
            <person name="Yang E.C."/>
            <person name="Graf L."/>
            <person name="Yang J.H."/>
            <person name="Qiu H."/>
            <person name="Zel Zion U."/>
            <person name="Chan C.X."/>
            <person name="Stephens T.G."/>
            <person name="Weber A.P.M."/>
            <person name="Boo G.H."/>
            <person name="Boo S.M."/>
            <person name="Kim K.M."/>
            <person name="Shin Y."/>
            <person name="Jung M."/>
            <person name="Lee S.J."/>
            <person name="Yim H.S."/>
            <person name="Lee J.H."/>
            <person name="Bhattacharya D."/>
            <person name="Yoon H.S."/>
        </authorList>
    </citation>
    <scope>NUCLEOTIDE SEQUENCE [LARGE SCALE GENOMIC DNA]</scope>
    <source>
        <strain evidence="17 18">SKKU-2015</strain>
        <tissue evidence="17">Whole body</tissue>
    </source>
</reference>
<evidence type="ECO:0000256" key="10">
    <source>
        <dbReference type="ARBA" id="ARBA00022840"/>
    </source>
</evidence>
<organism evidence="17 18">
    <name type="scientific">Gracilariopsis chorda</name>
    <dbReference type="NCBI Taxonomy" id="448386"/>
    <lineage>
        <taxon>Eukaryota</taxon>
        <taxon>Rhodophyta</taxon>
        <taxon>Florideophyceae</taxon>
        <taxon>Rhodymeniophycidae</taxon>
        <taxon>Gracilariales</taxon>
        <taxon>Gracilariaceae</taxon>
        <taxon>Gracilariopsis</taxon>
    </lineage>
</organism>
<sequence>MVRNVIEKSTDVAFHNIYWKAREFSLVFDDLLIARIKWESFDFNRKVSFSKLWASFTTRMNWGQFQGQHEAKPASKPSHILHTFLEHNQQALSAKERMQRTFIVNALNTIAEYWVRSVALKYHIPLPKRNEELSRVLPFGSHALGTDVPGSDVDVVVLTPSFISRNENFFGTGDQRAQQLVTKKPDSTCMLEILREVRKVKHIVALRHAYAPVIRFLFHGVNVDMQCAPLAVHFLPFPMDVLNDSLLRYVDPGTNRSASGVRTDQIILRSLSDCNEFCTLLRTVKLWAKRRFIYSSIYGYLGGISWTLMTARTCRVYEGYSGIQLLALFFKTYSAWQWAPFPSWKPVRLTCERNEGIWTGWDSWIPPSTYYQNPMQIICPVFPYTNSSYNVCRSTHKVIMEELRRADDIMNQVTKACLTTQEGLSELVELYPFHDSFQFYLIIEISARGVKEHREWQAFVESRVRRLIYELEQTSTFDMIRPFPEVVKSASSHSNQEISHFFIGIGKHTSSTEAEEIILNQRSKQAILGWEAMINSWKLKTTRMQMFVRFSKRCQDSSEKSTVGGRSDRKRKRIEYEGEEQALHPHYPVAE</sequence>
<evidence type="ECO:0000259" key="15">
    <source>
        <dbReference type="Pfam" id="PF04928"/>
    </source>
</evidence>
<evidence type="ECO:0000256" key="6">
    <source>
        <dbReference type="ARBA" id="ARBA00022664"/>
    </source>
</evidence>
<comment type="caution">
    <text evidence="17">The sequence shown here is derived from an EMBL/GenBank/DDBJ whole genome shotgun (WGS) entry which is preliminary data.</text>
</comment>
<feature type="region of interest" description="Disordered" evidence="13">
    <location>
        <begin position="557"/>
        <end position="591"/>
    </location>
</feature>
<dbReference type="SUPFAM" id="SSF81631">
    <property type="entry name" value="PAP/OAS1 substrate-binding domain"/>
    <property type="match status" value="1"/>
</dbReference>
<feature type="domain" description="Poly(A) polymerase RNA-binding" evidence="14">
    <location>
        <begin position="433"/>
        <end position="500"/>
    </location>
</feature>
<evidence type="ECO:0000256" key="7">
    <source>
        <dbReference type="ARBA" id="ARBA00022679"/>
    </source>
</evidence>
<dbReference type="PANTHER" id="PTHR10682">
    <property type="entry name" value="POLY A POLYMERASE"/>
    <property type="match status" value="1"/>
</dbReference>